<evidence type="ECO:0000313" key="3">
    <source>
        <dbReference type="Proteomes" id="UP001519460"/>
    </source>
</evidence>
<sequence>MAEILTRHRSFSQRTQTDRDLRSSMRASAPLSTLKKEHCLRRGIVKFALDRRRRKTETVPSTHSGLAASPYTSDDALGTANMKEATQSKRKLLDLYRVCSEDGLETKQYYKRYTRHHKMHCLGRRHALFHPTPTNASQGGEQKTDRGLRHKDRSGEGVCRGCKWADHRLRGRVAQPPHNTVAGVGVRFTTRARRKHPKPRSSTGGVRQRRKITFQVTRGGQSSHNIKLATADLRIREVSVDSPDVSSAPA</sequence>
<gene>
    <name evidence="2" type="ORF">BaRGS_00007908</name>
</gene>
<dbReference type="EMBL" id="JACVVK020000034">
    <property type="protein sequence ID" value="KAK7501028.1"/>
    <property type="molecule type" value="Genomic_DNA"/>
</dbReference>
<keyword evidence="3" id="KW-1185">Reference proteome</keyword>
<accession>A0ABD0LP91</accession>
<organism evidence="2 3">
    <name type="scientific">Batillaria attramentaria</name>
    <dbReference type="NCBI Taxonomy" id="370345"/>
    <lineage>
        <taxon>Eukaryota</taxon>
        <taxon>Metazoa</taxon>
        <taxon>Spiralia</taxon>
        <taxon>Lophotrochozoa</taxon>
        <taxon>Mollusca</taxon>
        <taxon>Gastropoda</taxon>
        <taxon>Caenogastropoda</taxon>
        <taxon>Sorbeoconcha</taxon>
        <taxon>Cerithioidea</taxon>
        <taxon>Batillariidae</taxon>
        <taxon>Batillaria</taxon>
    </lineage>
</organism>
<evidence type="ECO:0000256" key="1">
    <source>
        <dbReference type="SAM" id="MobiDB-lite"/>
    </source>
</evidence>
<name>A0ABD0LP91_9CAEN</name>
<feature type="region of interest" description="Disordered" evidence="1">
    <location>
        <begin position="191"/>
        <end position="210"/>
    </location>
</feature>
<feature type="region of interest" description="Disordered" evidence="1">
    <location>
        <begin position="129"/>
        <end position="153"/>
    </location>
</feature>
<reference evidence="2 3" key="1">
    <citation type="journal article" date="2023" name="Sci. Data">
        <title>Genome assembly of the Korean intertidal mud-creeper Batillaria attramentaria.</title>
        <authorList>
            <person name="Patra A.K."/>
            <person name="Ho P.T."/>
            <person name="Jun S."/>
            <person name="Lee S.J."/>
            <person name="Kim Y."/>
            <person name="Won Y.J."/>
        </authorList>
    </citation>
    <scope>NUCLEOTIDE SEQUENCE [LARGE SCALE GENOMIC DNA]</scope>
    <source>
        <strain evidence="2">Wonlab-2016</strain>
    </source>
</reference>
<dbReference type="AlphaFoldDB" id="A0ABD0LP91"/>
<feature type="region of interest" description="Disordered" evidence="1">
    <location>
        <begin position="1"/>
        <end position="28"/>
    </location>
</feature>
<protein>
    <submittedName>
        <fullName evidence="2">Uncharacterized protein</fullName>
    </submittedName>
</protein>
<dbReference type="Proteomes" id="UP001519460">
    <property type="component" value="Unassembled WGS sequence"/>
</dbReference>
<feature type="compositionally biased region" description="Polar residues" evidence="1">
    <location>
        <begin position="132"/>
        <end position="141"/>
    </location>
</feature>
<comment type="caution">
    <text evidence="2">The sequence shown here is derived from an EMBL/GenBank/DDBJ whole genome shotgun (WGS) entry which is preliminary data.</text>
</comment>
<proteinExistence type="predicted"/>
<evidence type="ECO:0000313" key="2">
    <source>
        <dbReference type="EMBL" id="KAK7501028.1"/>
    </source>
</evidence>